<dbReference type="RefSeq" id="XP_049128333.1">
    <property type="nucleotide sequence ID" value="XM_049272376.1"/>
</dbReference>
<organism evidence="1 2">
    <name type="scientific">Colletotrichum spaethianum</name>
    <dbReference type="NCBI Taxonomy" id="700344"/>
    <lineage>
        <taxon>Eukaryota</taxon>
        <taxon>Fungi</taxon>
        <taxon>Dikarya</taxon>
        <taxon>Ascomycota</taxon>
        <taxon>Pezizomycotina</taxon>
        <taxon>Sordariomycetes</taxon>
        <taxon>Hypocreomycetidae</taxon>
        <taxon>Glomerellales</taxon>
        <taxon>Glomerellaceae</taxon>
        <taxon>Colletotrichum</taxon>
        <taxon>Colletotrichum spaethianum species complex</taxon>
    </lineage>
</organism>
<protein>
    <submittedName>
        <fullName evidence="1">Uncharacterized protein</fullName>
    </submittedName>
</protein>
<evidence type="ECO:0000313" key="1">
    <source>
        <dbReference type="EMBL" id="GKT45983.1"/>
    </source>
</evidence>
<reference evidence="1 2" key="1">
    <citation type="submission" date="2022-03" db="EMBL/GenBank/DDBJ databases">
        <title>Genome data of Colletotrichum spp.</title>
        <authorList>
            <person name="Utami Y.D."/>
            <person name="Hiruma K."/>
        </authorList>
    </citation>
    <scope>NUCLEOTIDE SEQUENCE [LARGE SCALE GENOMIC DNA]</scope>
    <source>
        <strain evidence="1 2">MAFF 239500</strain>
    </source>
</reference>
<dbReference type="EMBL" id="BQXU01000014">
    <property type="protein sequence ID" value="GKT45983.1"/>
    <property type="molecule type" value="Genomic_DNA"/>
</dbReference>
<evidence type="ECO:0000313" key="2">
    <source>
        <dbReference type="Proteomes" id="UP001055115"/>
    </source>
</evidence>
<dbReference type="AlphaFoldDB" id="A0AA37P274"/>
<sequence>MRGGFRYLNLFLTTDNSAANASLEIRHISLEISFQPTWSNLRAYKGCFSSSGELLTKIWCAGAYTLQTSSVLRKTG</sequence>
<gene>
    <name evidence="1" type="ORF">ColSpa_06164</name>
</gene>
<dbReference type="Proteomes" id="UP001055115">
    <property type="component" value="Unassembled WGS sequence"/>
</dbReference>
<proteinExistence type="predicted"/>
<comment type="caution">
    <text evidence="1">The sequence shown here is derived from an EMBL/GenBank/DDBJ whole genome shotgun (WGS) entry which is preliminary data.</text>
</comment>
<dbReference type="GeneID" id="73326966"/>
<name>A0AA37P274_9PEZI</name>
<keyword evidence="2" id="KW-1185">Reference proteome</keyword>
<accession>A0AA37P274</accession>